<dbReference type="RefSeq" id="WP_188820265.1">
    <property type="nucleotide sequence ID" value="NZ_BMHH01000001.1"/>
</dbReference>
<evidence type="ECO:0000256" key="1">
    <source>
        <dbReference type="ARBA" id="ARBA00022649"/>
    </source>
</evidence>
<dbReference type="Gene3D" id="1.20.5.780">
    <property type="entry name" value="Single helix bin"/>
    <property type="match status" value="1"/>
</dbReference>
<name>A0A916W8N6_9HYPH</name>
<dbReference type="EMBL" id="BMHH01000001">
    <property type="protein sequence ID" value="GGA77109.1"/>
    <property type="molecule type" value="Genomic_DNA"/>
</dbReference>
<gene>
    <name evidence="3" type="ORF">GCM10011491_00350</name>
</gene>
<keyword evidence="1" id="KW-1277">Toxin-antitoxin system</keyword>
<dbReference type="Proteomes" id="UP000646478">
    <property type="component" value="Unassembled WGS sequence"/>
</dbReference>
<dbReference type="SUPFAM" id="SSF47598">
    <property type="entry name" value="Ribbon-helix-helix"/>
    <property type="match status" value="1"/>
</dbReference>
<comment type="caution">
    <text evidence="3">The sequence shown here is derived from an EMBL/GenBank/DDBJ whole genome shotgun (WGS) entry which is preliminary data.</text>
</comment>
<sequence length="88" mass="10024">MANLAPVSVRVSPRERELLEAAAEQSRTNLSDFIRRKAVEAAELELVHQNHVVIPAAEWEKFEAWVDSPPKDVPALRDLAKTRPVWRD</sequence>
<evidence type="ECO:0000256" key="2">
    <source>
        <dbReference type="ARBA" id="ARBA00049988"/>
    </source>
</evidence>
<reference evidence="3" key="2">
    <citation type="submission" date="2020-09" db="EMBL/GenBank/DDBJ databases">
        <authorList>
            <person name="Sun Q."/>
            <person name="Zhou Y."/>
        </authorList>
    </citation>
    <scope>NUCLEOTIDE SEQUENCE</scope>
    <source>
        <strain evidence="3">CGMCC 1.15082</strain>
    </source>
</reference>
<reference evidence="3" key="1">
    <citation type="journal article" date="2014" name="Int. J. Syst. Evol. Microbiol.">
        <title>Complete genome sequence of Corynebacterium casei LMG S-19264T (=DSM 44701T), isolated from a smear-ripened cheese.</title>
        <authorList>
            <consortium name="US DOE Joint Genome Institute (JGI-PGF)"/>
            <person name="Walter F."/>
            <person name="Albersmeier A."/>
            <person name="Kalinowski J."/>
            <person name="Ruckert C."/>
        </authorList>
    </citation>
    <scope>NUCLEOTIDE SEQUENCE</scope>
    <source>
        <strain evidence="3">CGMCC 1.15082</strain>
    </source>
</reference>
<proteinExistence type="inferred from homology"/>
<dbReference type="GO" id="GO:0006355">
    <property type="term" value="P:regulation of DNA-templated transcription"/>
    <property type="evidence" value="ECO:0007669"/>
    <property type="project" value="InterPro"/>
</dbReference>
<evidence type="ECO:0000313" key="3">
    <source>
        <dbReference type="EMBL" id="GGA77109.1"/>
    </source>
</evidence>
<comment type="similarity">
    <text evidence="2">Belongs to the TacA antitoxin family.</text>
</comment>
<evidence type="ECO:0008006" key="5">
    <source>
        <dbReference type="Google" id="ProtNLM"/>
    </source>
</evidence>
<organism evidence="3 4">
    <name type="scientific">Brucella endophytica</name>
    <dbReference type="NCBI Taxonomy" id="1963359"/>
    <lineage>
        <taxon>Bacteria</taxon>
        <taxon>Pseudomonadati</taxon>
        <taxon>Pseudomonadota</taxon>
        <taxon>Alphaproteobacteria</taxon>
        <taxon>Hyphomicrobiales</taxon>
        <taxon>Brucellaceae</taxon>
        <taxon>Brucella/Ochrobactrum group</taxon>
        <taxon>Brucella</taxon>
    </lineage>
</organism>
<dbReference type="PANTHER" id="PTHR35401">
    <property type="entry name" value="COPG FAMILY HELIX-TURN-HELIX PROTEIN-RELATED-RELATED"/>
    <property type="match status" value="1"/>
</dbReference>
<dbReference type="AlphaFoldDB" id="A0A916W8N6"/>
<dbReference type="InterPro" id="IPR014795">
    <property type="entry name" value="TacA_1-like"/>
</dbReference>
<dbReference type="InterPro" id="IPR010985">
    <property type="entry name" value="Ribbon_hlx_hlx"/>
</dbReference>
<dbReference type="Pfam" id="PF08681">
    <property type="entry name" value="TacA1"/>
    <property type="match status" value="1"/>
</dbReference>
<evidence type="ECO:0000313" key="4">
    <source>
        <dbReference type="Proteomes" id="UP000646478"/>
    </source>
</evidence>
<protein>
    <recommendedName>
        <fullName evidence="5">DUF1778 domain-containing protein</fullName>
    </recommendedName>
</protein>
<keyword evidence="4" id="KW-1185">Reference proteome</keyword>
<accession>A0A916W8N6</accession>